<dbReference type="PANTHER" id="PTHR36842">
    <property type="entry name" value="PROTEIN TOLB HOMOLOG"/>
    <property type="match status" value="1"/>
</dbReference>
<organism evidence="3 4">
    <name type="scientific">Raineya orbicola</name>
    <dbReference type="NCBI Taxonomy" id="2016530"/>
    <lineage>
        <taxon>Bacteria</taxon>
        <taxon>Pseudomonadati</taxon>
        <taxon>Bacteroidota</taxon>
        <taxon>Cytophagia</taxon>
        <taxon>Cytophagales</taxon>
        <taxon>Raineyaceae</taxon>
        <taxon>Raineya</taxon>
    </lineage>
</organism>
<keyword evidence="1" id="KW-0732">Signal</keyword>
<dbReference type="Pfam" id="PF18911">
    <property type="entry name" value="PKD_4"/>
    <property type="match status" value="4"/>
</dbReference>
<feature type="domain" description="PKD" evidence="2">
    <location>
        <begin position="441"/>
        <end position="504"/>
    </location>
</feature>
<dbReference type="RefSeq" id="WP_101357781.1">
    <property type="nucleotide sequence ID" value="NZ_NKXO01000006.1"/>
</dbReference>
<evidence type="ECO:0000313" key="3">
    <source>
        <dbReference type="EMBL" id="PKQ70440.1"/>
    </source>
</evidence>
<dbReference type="NCBIfam" id="TIGR04183">
    <property type="entry name" value="Por_Secre_tail"/>
    <property type="match status" value="1"/>
</dbReference>
<evidence type="ECO:0000259" key="2">
    <source>
        <dbReference type="PROSITE" id="PS50093"/>
    </source>
</evidence>
<dbReference type="InterPro" id="IPR013783">
    <property type="entry name" value="Ig-like_fold"/>
</dbReference>
<accession>A0A2N3IJB8</accession>
<dbReference type="SUPFAM" id="SSF49299">
    <property type="entry name" value="PKD domain"/>
    <property type="match status" value="4"/>
</dbReference>
<dbReference type="InterPro" id="IPR022409">
    <property type="entry name" value="PKD/Chitinase_dom"/>
</dbReference>
<protein>
    <submittedName>
        <fullName evidence="3">Por secretion system C-terminal sorting domain</fullName>
    </submittedName>
</protein>
<dbReference type="InterPro" id="IPR000601">
    <property type="entry name" value="PKD_dom"/>
</dbReference>
<dbReference type="AlphaFoldDB" id="A0A2N3IJB8"/>
<sequence length="936" mass="103854">MKVFYALIFCLLFSYTKIFAQCIPSNTNTFGLPALICPDESINFTNPHSSGFTYEWDLCDRDMEATPQVHFLTGMLGNEGLGHSQLVSENGEYFLFFTTHYTSRLYRFDLGNNPQNPPQAIHNLGNLGILNRPWGLSMVRDENSGIWYAVTTNYFSKQFIRINFGTSIKNVPTASFMGSLDPSYIIVNLKIIKETTNYYLLATGETNNKMAIVYLGSGINNFSISDVINEISFVSLPSPLDFDVVSDCGIWNVITISNSGNKHLIFSTGLNNTPTILDEPYVSGMGTPRGLSIVRENDEYYAITLDITGKAQRSYYGNSITNNSVSNTFLGSITTNSNFSQFFDISSFYYQGQFLFFSANLFQNQIFRIDFERKCGENVSFSTNYNPTNIRYRNVGTHPVALQVKDNTSNIVHIYKGNVNINPTSTVSNFIAQDVCIGSPVVFNNTSVGSDSNVASWQWNFGDSNTSNLKNPTHTYSSAGNYNVTLTVNNLNGCVNSITKVVRVSGGVTADFQAPATACVGQAIAFNNLSTYTNVPFHAATGFYWNFGDDTYSPFKNPTKTYTTAGNYNITLTVQDSAGCSNSISKSIQILDNPAVSFSFPLNICAGVPVQFISSATNATEYLWLFEGHGTSTQANPTITFQQGGFYDVTLQVKNNNNCINTFTIENIPVFDAPAIIFTTQRFLDNPLRVQFNNFTSGAISYEWNFGDGNTSTQTQPTHTYLQAGEYLVRLKAISPNNCESTFSQVVGVGTLKPNISLNELNFENNQIKLTLENKGNTLLNNLRIFVEVADTTFIETYAPIIARGERLDYTLQTSIPDEILTKAKYFCVKVLPKPSVQDIDLSDNEKCFNLTNRLFVYDPSPNPAQNEVKLAFTAPNSGEVIFRITDMLGKTIVKTGIASKGYNEEILDLRSFTKGLYVITLEFSGSIIHKKLVIN</sequence>
<proteinExistence type="predicted"/>
<feature type="signal peptide" evidence="1">
    <location>
        <begin position="1"/>
        <end position="20"/>
    </location>
</feature>
<gene>
    <name evidence="3" type="ORF">Rain11_0523</name>
</gene>
<dbReference type="OrthoDB" id="1521709at2"/>
<dbReference type="EMBL" id="NKXO01000006">
    <property type="protein sequence ID" value="PKQ70440.1"/>
    <property type="molecule type" value="Genomic_DNA"/>
</dbReference>
<feature type="domain" description="PKD" evidence="2">
    <location>
        <begin position="696"/>
        <end position="733"/>
    </location>
</feature>
<dbReference type="SMART" id="SM00089">
    <property type="entry name" value="PKD"/>
    <property type="match status" value="4"/>
</dbReference>
<evidence type="ECO:0000313" key="4">
    <source>
        <dbReference type="Proteomes" id="UP000233387"/>
    </source>
</evidence>
<dbReference type="Gene3D" id="2.60.40.10">
    <property type="entry name" value="Immunoglobulins"/>
    <property type="match status" value="4"/>
</dbReference>
<dbReference type="Pfam" id="PF18962">
    <property type="entry name" value="Por_Secre_tail"/>
    <property type="match status" value="1"/>
</dbReference>
<evidence type="ECO:0000256" key="1">
    <source>
        <dbReference type="SAM" id="SignalP"/>
    </source>
</evidence>
<name>A0A2N3IJB8_9BACT</name>
<feature type="chain" id="PRO_5014943546" evidence="1">
    <location>
        <begin position="21"/>
        <end position="936"/>
    </location>
</feature>
<feature type="domain" description="PKD" evidence="2">
    <location>
        <begin position="507"/>
        <end position="590"/>
    </location>
</feature>
<reference evidence="3 4" key="1">
    <citation type="submission" date="2017-06" db="EMBL/GenBank/DDBJ databases">
        <title>Raineya orbicola gen. nov., sp. nov. a slightly thermophilic bacterium of the phylum Bacteroidetes and the description of Raineyaceae fam. nov.</title>
        <authorList>
            <person name="Albuquerque L."/>
            <person name="Polonia A.R.M."/>
            <person name="Barroso C."/>
            <person name="Froufe H.J.C."/>
            <person name="Lage O."/>
            <person name="Lobo-Da-Cunha A."/>
            <person name="Egas C."/>
            <person name="Da Costa M.S."/>
        </authorList>
    </citation>
    <scope>NUCLEOTIDE SEQUENCE [LARGE SCALE GENOMIC DNA]</scope>
    <source>
        <strain evidence="3 4">SPSPC-11</strain>
    </source>
</reference>
<keyword evidence="4" id="KW-1185">Reference proteome</keyword>
<dbReference type="CDD" id="cd00146">
    <property type="entry name" value="PKD"/>
    <property type="match status" value="4"/>
</dbReference>
<dbReference type="Proteomes" id="UP000233387">
    <property type="component" value="Unassembled WGS sequence"/>
</dbReference>
<comment type="caution">
    <text evidence="3">The sequence shown here is derived from an EMBL/GenBank/DDBJ whole genome shotgun (WGS) entry which is preliminary data.</text>
</comment>
<dbReference type="InterPro" id="IPR026444">
    <property type="entry name" value="Secre_tail"/>
</dbReference>
<dbReference type="PANTHER" id="PTHR36842:SF1">
    <property type="entry name" value="PROTEIN TOLB"/>
    <property type="match status" value="1"/>
</dbReference>
<dbReference type="PROSITE" id="PS50093">
    <property type="entry name" value="PKD"/>
    <property type="match status" value="3"/>
</dbReference>
<dbReference type="InterPro" id="IPR035986">
    <property type="entry name" value="PKD_dom_sf"/>
</dbReference>